<evidence type="ECO:0000256" key="3">
    <source>
        <dbReference type="ARBA" id="ARBA00012560"/>
    </source>
</evidence>
<comment type="caution">
    <text evidence="12">The sequence shown here is derived from an EMBL/GenBank/DDBJ whole genome shotgun (WGS) entry which is preliminary data.</text>
</comment>
<dbReference type="GO" id="GO:0004134">
    <property type="term" value="F:4-alpha-glucanotransferase activity"/>
    <property type="evidence" value="ECO:0007669"/>
    <property type="project" value="UniProtKB-EC"/>
</dbReference>
<evidence type="ECO:0000256" key="9">
    <source>
        <dbReference type="ARBA" id="ARBA00031501"/>
    </source>
</evidence>
<dbReference type="Gene3D" id="3.30.1590.10">
    <property type="entry name" value="Maltooligosyl trehalose synthase, domain 2"/>
    <property type="match status" value="1"/>
</dbReference>
<dbReference type="Pfam" id="PF00128">
    <property type="entry name" value="Alpha-amylase"/>
    <property type="match status" value="1"/>
</dbReference>
<dbReference type="EMBL" id="QCXX01000003">
    <property type="protein sequence ID" value="PUV24261.1"/>
    <property type="molecule type" value="Genomic_DNA"/>
</dbReference>
<evidence type="ECO:0000256" key="1">
    <source>
        <dbReference type="ARBA" id="ARBA00000439"/>
    </source>
</evidence>
<reference evidence="12 13" key="1">
    <citation type="submission" date="2018-04" db="EMBL/GenBank/DDBJ databases">
        <title>Sphingobacterium sp. M46 Genome.</title>
        <authorList>
            <person name="Cheng J."/>
            <person name="Li Y."/>
        </authorList>
    </citation>
    <scope>NUCLEOTIDE SEQUENCE [LARGE SCALE GENOMIC DNA]</scope>
    <source>
        <strain evidence="12 13">M46</strain>
    </source>
</reference>
<gene>
    <name evidence="12" type="ORF">DCO56_12955</name>
</gene>
<evidence type="ECO:0000256" key="2">
    <source>
        <dbReference type="ARBA" id="ARBA00005684"/>
    </source>
</evidence>
<feature type="domain" description="Glycosyl hydrolase family 13 catalytic" evidence="11">
    <location>
        <begin position="18"/>
        <end position="493"/>
    </location>
</feature>
<dbReference type="InterPro" id="IPR012767">
    <property type="entry name" value="Trehalose_TreY"/>
</dbReference>
<evidence type="ECO:0000313" key="13">
    <source>
        <dbReference type="Proteomes" id="UP000250831"/>
    </source>
</evidence>
<keyword evidence="6 10" id="KW-0808">Transferase</keyword>
<organism evidence="12 13">
    <name type="scientific">Sphingobacterium athyrii</name>
    <dbReference type="NCBI Taxonomy" id="2152717"/>
    <lineage>
        <taxon>Bacteria</taxon>
        <taxon>Pseudomonadati</taxon>
        <taxon>Bacteroidota</taxon>
        <taxon>Sphingobacteriia</taxon>
        <taxon>Sphingobacteriales</taxon>
        <taxon>Sphingobacteriaceae</taxon>
        <taxon>Sphingobacterium</taxon>
    </lineage>
</organism>
<evidence type="ECO:0000256" key="6">
    <source>
        <dbReference type="ARBA" id="ARBA00022679"/>
    </source>
</evidence>
<dbReference type="OrthoDB" id="9811841at2"/>
<keyword evidence="5 10" id="KW-0328">Glycosyltransferase</keyword>
<dbReference type="SUPFAM" id="SSF51445">
    <property type="entry name" value="(Trans)glycosidases"/>
    <property type="match status" value="2"/>
</dbReference>
<evidence type="ECO:0000256" key="10">
    <source>
        <dbReference type="RuleBase" id="RU361207"/>
    </source>
</evidence>
<dbReference type="NCBIfam" id="TIGR00217">
    <property type="entry name" value="malQ"/>
    <property type="match status" value="1"/>
</dbReference>
<evidence type="ECO:0000313" key="12">
    <source>
        <dbReference type="EMBL" id="PUV24261.1"/>
    </source>
</evidence>
<dbReference type="InterPro" id="IPR006047">
    <property type="entry name" value="GH13_cat_dom"/>
</dbReference>
<protein>
    <recommendedName>
        <fullName evidence="4 10">4-alpha-glucanotransferase</fullName>
        <ecNumber evidence="3 10">2.4.1.25</ecNumber>
    </recommendedName>
    <alternativeName>
        <fullName evidence="8 10">Amylomaltase</fullName>
    </alternativeName>
    <alternativeName>
        <fullName evidence="9 10">Disproportionating enzyme</fullName>
    </alternativeName>
</protein>
<dbReference type="RefSeq" id="WP_108634189.1">
    <property type="nucleotide sequence ID" value="NZ_QCXX01000003.1"/>
</dbReference>
<comment type="similarity">
    <text evidence="2 10">Belongs to the disproportionating enzyme family.</text>
</comment>
<accession>A0A363NUE1</accession>
<dbReference type="InterPro" id="IPR003385">
    <property type="entry name" value="Glyco_hydro_77"/>
</dbReference>
<dbReference type="PANTHER" id="PTHR32438:SF5">
    <property type="entry name" value="4-ALPHA-GLUCANOTRANSFERASE DPE1, CHLOROPLASTIC_AMYLOPLASTIC"/>
    <property type="match status" value="1"/>
</dbReference>
<dbReference type="CDD" id="cd11336">
    <property type="entry name" value="AmyAc_MTSase"/>
    <property type="match status" value="1"/>
</dbReference>
<dbReference type="Pfam" id="PF02446">
    <property type="entry name" value="Glyco_hydro_77"/>
    <property type="match status" value="1"/>
</dbReference>
<evidence type="ECO:0000256" key="7">
    <source>
        <dbReference type="ARBA" id="ARBA00023277"/>
    </source>
</evidence>
<evidence type="ECO:0000259" key="11">
    <source>
        <dbReference type="SMART" id="SM00642"/>
    </source>
</evidence>
<dbReference type="Gene3D" id="1.10.10.470">
    <property type="entry name" value="Maltooligosyl trehalose synthase, domain 4"/>
    <property type="match status" value="1"/>
</dbReference>
<evidence type="ECO:0000256" key="8">
    <source>
        <dbReference type="ARBA" id="ARBA00031423"/>
    </source>
</evidence>
<dbReference type="Gene3D" id="1.10.150.200">
    <property type="entry name" value="Maltooligosyl trehalose synthase, domain 3"/>
    <property type="match status" value="1"/>
</dbReference>
<dbReference type="InterPro" id="IPR017853">
    <property type="entry name" value="GH"/>
</dbReference>
<dbReference type="NCBIfam" id="TIGR02401">
    <property type="entry name" value="trehalose_TreY"/>
    <property type="match status" value="1"/>
</dbReference>
<keyword evidence="7 10" id="KW-0119">Carbohydrate metabolism</keyword>
<dbReference type="EC" id="2.4.1.25" evidence="3 10"/>
<dbReference type="InterPro" id="IPR013797">
    <property type="entry name" value="Maltooligo_trehalose_synth_4"/>
</dbReference>
<evidence type="ECO:0000256" key="4">
    <source>
        <dbReference type="ARBA" id="ARBA00020295"/>
    </source>
</evidence>
<dbReference type="Proteomes" id="UP000250831">
    <property type="component" value="Unassembled WGS sequence"/>
</dbReference>
<keyword evidence="13" id="KW-1185">Reference proteome</keyword>
<dbReference type="SMART" id="SM00642">
    <property type="entry name" value="Aamy"/>
    <property type="match status" value="1"/>
</dbReference>
<comment type="catalytic activity">
    <reaction evidence="1 10">
        <text>Transfers a segment of a (1-&gt;4)-alpha-D-glucan to a new position in an acceptor, which may be glucose or a (1-&gt;4)-alpha-D-glucan.</text>
        <dbReference type="EC" id="2.4.1.25"/>
    </reaction>
</comment>
<evidence type="ECO:0000256" key="5">
    <source>
        <dbReference type="ARBA" id="ARBA00022676"/>
    </source>
</evidence>
<dbReference type="GO" id="GO:0005975">
    <property type="term" value="P:carbohydrate metabolic process"/>
    <property type="evidence" value="ECO:0007669"/>
    <property type="project" value="InterPro"/>
</dbReference>
<name>A0A363NUE1_9SPHI</name>
<dbReference type="PANTHER" id="PTHR32438">
    <property type="entry name" value="4-ALPHA-GLUCANOTRANSFERASE DPE1, CHLOROPLASTIC/AMYLOPLASTIC"/>
    <property type="match status" value="1"/>
</dbReference>
<sequence length="1409" mass="164635">MKSINTMHTKGLRTICPHTLPHTTYRIQFHKDFNFNALESILPYLHELGVDTIYASPILRSTLGSMHGYDGTDMQQIDPELGTVADLRRIRKQLNLYGIKWLQDIVPNHMAFHPDNAWLMDLLEFGPSSTHASFFDTCFVGNMFEPGKLIVPILAKEVHEAIDDGEITIALVERRLYLKYFDNCYPLSPESYCTVLEDQLRKVKNDFSGFLVRVNTAQANGNQQEWQTIRDEILADISDIDLQNYLNNVNNIKYKLKELIETQFYELCPWWTTNRRINYRRFFTVNGLICINVQHPEVFRETHRFIKELIEEKLIDGLRIDHIDGLYSPNQYLKDLRDYIGPDIYIVVEKILERNEDLPQIWPIQGTTGYEFLSACNNLITCAKEKKQFNFYYNQLTGNKRPLKKQQLNKKMQILTKYMQGDVDNLVNLLVRLMDDSIGVDRQHLTAVLQTFLANFPIYRIYDENFPLSAASYRMIVNLFELLKKDQSLNKQAIEQFFCLFSDAQEGRNPTRIPETIRLLKRCMQFAGPAMAKGVEDTLMYTYNRFIGHNEVGDHPGNFGISIKNFHRLMQKRQTQWPLSLNTTATHDTKRGDDTRSRLAVLTAMPNKWVKQVQIWQDIVWNEYRGDLPHPNDEYFIYQALLGSYPLGSQENAQDSEFETRFLDYLIKYLREGKERSSWEEPNESYESAVRNFAGFLLNKERPFFTSFYQFLQRISDFGIINSLAQQLLKFTCPGVPDIYQGTELWNHSFVDPDNRRAVDYRRCKELLAQIAKIPENVIIKTLWRERYDGKIKLWMVNKLVKLRKTHPALSFSSSYIKLKVKGAYKKNILSFARKYGDDWLVIVIPLHLAELGKFSQFIPGSFAWEDTRILLPTNRPLKWEHLLSNAEGEEIEIGIDKLFSDLPLAIIQYKNEPKKRSAGILMHISSLPSPYGIGDLGKEARRFVRRLQASGQSWWQMLPLGPTAETQCHSPYSTLSAWAGNPLFIDLEGLAKVDLLTEEELHAVKRPYSTEINFQEVSSIKYRLLKMAYSRSSVEEETAFVTFCNDESNWLEDFACFMLLKEKHDNLPWYKWPEKYKLRDKDALNMLKSEHNADIQMIKWWQYVFYHQWQELHHYCGDHGIRLLGDIPFYVSYDSADVWANPQFFTLDQAGNMTKTAGVPPDYFNDQGQLWRMPIYQWEVLKRDDYRWWVARLRHNCKLFDQSRLDHFRAFSSFWQVPAEEQSAKHGAWSPGPGADFFEHIKNELGHMPFVAEDLGDVDSAVYALRDQFGIPGMKVLQFAFGEDMPRSPHIPHQYGQNFVAYTGTHDNNTLLSWYSQDVDQSTRNRIDHFVGTSIDPSNINKSFMRLLYASIADTVIIPMQDILELDGSCRMNKPASTAGNWLWRMKKQAFQKNVQKQLWQYTQLYNR</sequence>
<dbReference type="NCBIfam" id="NF011080">
    <property type="entry name" value="PRK14508.1-3"/>
    <property type="match status" value="1"/>
</dbReference>
<proteinExistence type="inferred from homology"/>
<dbReference type="Gene3D" id="3.20.20.80">
    <property type="entry name" value="Glycosidases"/>
    <property type="match status" value="2"/>
</dbReference>